<feature type="transmembrane region" description="Helical" evidence="1">
    <location>
        <begin position="46"/>
        <end position="66"/>
    </location>
</feature>
<gene>
    <name evidence="2" type="ORF">CRG98_050331</name>
</gene>
<dbReference type="InterPro" id="IPR011050">
    <property type="entry name" value="Pectin_lyase_fold/virulence"/>
</dbReference>
<keyword evidence="3" id="KW-1185">Reference proteome</keyword>
<keyword evidence="1" id="KW-0472">Membrane</keyword>
<evidence type="ECO:0000256" key="1">
    <source>
        <dbReference type="SAM" id="Phobius"/>
    </source>
</evidence>
<evidence type="ECO:0000313" key="2">
    <source>
        <dbReference type="EMBL" id="PKH53578.1"/>
    </source>
</evidence>
<keyword evidence="1" id="KW-1133">Transmembrane helix</keyword>
<dbReference type="Proteomes" id="UP000233551">
    <property type="component" value="Unassembled WGS sequence"/>
</dbReference>
<organism evidence="2 3">
    <name type="scientific">Punica granatum</name>
    <name type="common">Pomegranate</name>
    <dbReference type="NCBI Taxonomy" id="22663"/>
    <lineage>
        <taxon>Eukaryota</taxon>
        <taxon>Viridiplantae</taxon>
        <taxon>Streptophyta</taxon>
        <taxon>Embryophyta</taxon>
        <taxon>Tracheophyta</taxon>
        <taxon>Spermatophyta</taxon>
        <taxon>Magnoliopsida</taxon>
        <taxon>eudicotyledons</taxon>
        <taxon>Gunneridae</taxon>
        <taxon>Pentapetalae</taxon>
        <taxon>rosids</taxon>
        <taxon>malvids</taxon>
        <taxon>Myrtales</taxon>
        <taxon>Lythraceae</taxon>
        <taxon>Punica</taxon>
    </lineage>
</organism>
<reference evidence="2 3" key="1">
    <citation type="submission" date="2017-11" db="EMBL/GenBank/DDBJ databases">
        <title>De-novo sequencing of pomegranate (Punica granatum L.) genome.</title>
        <authorList>
            <person name="Akparov Z."/>
            <person name="Amiraslanov A."/>
            <person name="Hajiyeva S."/>
            <person name="Abbasov M."/>
            <person name="Kaur K."/>
            <person name="Hamwieh A."/>
            <person name="Solovyev V."/>
            <person name="Salamov A."/>
            <person name="Braich B."/>
            <person name="Kosarev P."/>
            <person name="Mahmoud A."/>
            <person name="Hajiyev E."/>
            <person name="Babayeva S."/>
            <person name="Izzatullayeva V."/>
            <person name="Mammadov A."/>
            <person name="Mammadov A."/>
            <person name="Sharifova S."/>
            <person name="Ojaghi J."/>
            <person name="Eynullazada K."/>
            <person name="Bayramov B."/>
            <person name="Abdulazimova A."/>
            <person name="Shahmuradov I."/>
        </authorList>
    </citation>
    <scope>NUCLEOTIDE SEQUENCE [LARGE SCALE GENOMIC DNA]</scope>
    <source>
        <strain evidence="3">cv. AG2017</strain>
        <tissue evidence="2">Leaf</tissue>
    </source>
</reference>
<sequence>MKFDCSKTHPCEGIVLQDIDLRSQSSEVAKASCLNVRFQYKGQFMLIIRSLILVTMISALTAIAPAPTFGDPTIGLPERHQPPLPDQSTGAPRGVFIGMVLVIIIIVVAVLGYSLWRYFSTKQQVTPESEMT</sequence>
<comment type="caution">
    <text evidence="2">The sequence shown here is derived from an EMBL/GenBank/DDBJ whole genome shotgun (WGS) entry which is preliminary data.</text>
</comment>
<name>A0A2I0GGX4_PUNGR</name>
<feature type="transmembrane region" description="Helical" evidence="1">
    <location>
        <begin position="95"/>
        <end position="116"/>
    </location>
</feature>
<keyword evidence="1" id="KW-0812">Transmembrane</keyword>
<dbReference type="InterPro" id="IPR012334">
    <property type="entry name" value="Pectin_lyas_fold"/>
</dbReference>
<accession>A0A2I0GGX4</accession>
<dbReference type="Gene3D" id="2.160.20.10">
    <property type="entry name" value="Single-stranded right-handed beta-helix, Pectin lyase-like"/>
    <property type="match status" value="1"/>
</dbReference>
<dbReference type="AlphaFoldDB" id="A0A2I0GGX4"/>
<proteinExistence type="predicted"/>
<evidence type="ECO:0000313" key="3">
    <source>
        <dbReference type="Proteomes" id="UP000233551"/>
    </source>
</evidence>
<dbReference type="SUPFAM" id="SSF51126">
    <property type="entry name" value="Pectin lyase-like"/>
    <property type="match status" value="1"/>
</dbReference>
<protein>
    <submittedName>
        <fullName evidence="2">Uncharacterized protein</fullName>
    </submittedName>
</protein>
<dbReference type="EMBL" id="PGOL01045171">
    <property type="protein sequence ID" value="PKH53578.1"/>
    <property type="molecule type" value="Genomic_DNA"/>
</dbReference>